<keyword evidence="7 15" id="KW-0548">Nucleotidyltransferase</keyword>
<dbReference type="InterPro" id="IPR002606">
    <property type="entry name" value="Riboflavin_kinase_bac"/>
</dbReference>
<dbReference type="GO" id="GO:0009231">
    <property type="term" value="P:riboflavin biosynthetic process"/>
    <property type="evidence" value="ECO:0007669"/>
    <property type="project" value="InterPro"/>
</dbReference>
<dbReference type="NCBIfam" id="NF004160">
    <property type="entry name" value="PRK05627.1-3"/>
    <property type="match status" value="1"/>
</dbReference>
<keyword evidence="18" id="KW-1185">Reference proteome</keyword>
<dbReference type="GO" id="GO:0003919">
    <property type="term" value="F:FMN adenylyltransferase activity"/>
    <property type="evidence" value="ECO:0007669"/>
    <property type="project" value="UniProtKB-UniRule"/>
</dbReference>
<dbReference type="SMART" id="SM00904">
    <property type="entry name" value="Flavokinase"/>
    <property type="match status" value="1"/>
</dbReference>
<evidence type="ECO:0000256" key="5">
    <source>
        <dbReference type="ARBA" id="ARBA00022643"/>
    </source>
</evidence>
<dbReference type="InterPro" id="IPR023465">
    <property type="entry name" value="Riboflavin_kinase_dom_sf"/>
</dbReference>
<evidence type="ECO:0000313" key="18">
    <source>
        <dbReference type="Proteomes" id="UP000220102"/>
    </source>
</evidence>
<evidence type="ECO:0000259" key="16">
    <source>
        <dbReference type="SMART" id="SM00904"/>
    </source>
</evidence>
<dbReference type="PANTHER" id="PTHR22749">
    <property type="entry name" value="RIBOFLAVIN KINASE/FMN ADENYLYLTRANSFERASE"/>
    <property type="match status" value="1"/>
</dbReference>
<evidence type="ECO:0000256" key="15">
    <source>
        <dbReference type="PIRNR" id="PIRNR004491"/>
    </source>
</evidence>
<evidence type="ECO:0000256" key="14">
    <source>
        <dbReference type="ARBA" id="ARBA00049494"/>
    </source>
</evidence>
<dbReference type="SUPFAM" id="SSF52374">
    <property type="entry name" value="Nucleotidylyl transferase"/>
    <property type="match status" value="1"/>
</dbReference>
<comment type="pathway">
    <text evidence="3 15">Cofactor biosynthesis; FMN biosynthesis; FMN from riboflavin (ATP route): step 1/1.</text>
</comment>
<keyword evidence="11 15" id="KW-0067">ATP-binding</keyword>
<keyword evidence="9 15" id="KW-0418">Kinase</keyword>
<accession>A0A2A8D2D3</accession>
<dbReference type="EC" id="2.7.1.26" evidence="15"/>
<dbReference type="InterPro" id="IPR015864">
    <property type="entry name" value="FAD_synthase"/>
</dbReference>
<evidence type="ECO:0000256" key="13">
    <source>
        <dbReference type="ARBA" id="ARBA00047880"/>
    </source>
</evidence>
<dbReference type="AlphaFoldDB" id="A0A2A8D2D3"/>
<proteinExistence type="inferred from homology"/>
<evidence type="ECO:0000256" key="9">
    <source>
        <dbReference type="ARBA" id="ARBA00022777"/>
    </source>
</evidence>
<keyword evidence="4 15" id="KW-0285">Flavoprotein</keyword>
<gene>
    <name evidence="17" type="ORF">CRI94_02060</name>
</gene>
<evidence type="ECO:0000256" key="8">
    <source>
        <dbReference type="ARBA" id="ARBA00022741"/>
    </source>
</evidence>
<dbReference type="FunFam" id="2.40.30.30:FF:000003">
    <property type="entry name" value="Riboflavin biosynthesis protein"/>
    <property type="match status" value="1"/>
</dbReference>
<evidence type="ECO:0000256" key="1">
    <source>
        <dbReference type="ARBA" id="ARBA00002121"/>
    </source>
</evidence>
<evidence type="ECO:0000256" key="10">
    <source>
        <dbReference type="ARBA" id="ARBA00022827"/>
    </source>
</evidence>
<dbReference type="Pfam" id="PF06574">
    <property type="entry name" value="FAD_syn"/>
    <property type="match status" value="1"/>
</dbReference>
<protein>
    <recommendedName>
        <fullName evidence="15">Riboflavin biosynthesis protein</fullName>
    </recommendedName>
    <domain>
        <recommendedName>
            <fullName evidence="15">Riboflavin kinase</fullName>
            <ecNumber evidence="15">2.7.1.26</ecNumber>
        </recommendedName>
        <alternativeName>
            <fullName evidence="15">Flavokinase</fullName>
        </alternativeName>
    </domain>
    <domain>
        <recommendedName>
            <fullName evidence="15">FMN adenylyltransferase</fullName>
            <ecNumber evidence="15">2.7.7.2</ecNumber>
        </recommendedName>
        <alternativeName>
            <fullName evidence="15">FAD pyrophosphorylase</fullName>
        </alternativeName>
        <alternativeName>
            <fullName evidence="15">FAD synthase</fullName>
        </alternativeName>
    </domain>
</protein>
<sequence>MKREIGWDNISRDDSSVLTVGTFDGVHRGHQAIISYLKQRAEERGGTATVVSFDPHPRSVVHGREVDLLSTVEERGDLLEHFGVDRFVVVPFTKAFAHLPPVEYVEEILVQRIGLCEITVGYDHAFGRNREGDVDLLRELGKTHDFEVDVIPAQQIGSDVVSSSRVRSLLRGGEVSSAAELLGRPYDMRGTVEEGAKRGRTIGYPTANIDVSDARKLVPKIGVYAVRVHRPSAGETHAGMMNIGRRPTFDGMDVTAEVHIFDFEADLYGETIRVEFLRRLRNEQKFESADELATQLSRDEEHCRQVIETGNFPDPVV</sequence>
<dbReference type="GO" id="GO:0008531">
    <property type="term" value="F:riboflavin kinase activity"/>
    <property type="evidence" value="ECO:0007669"/>
    <property type="project" value="UniProtKB-UniRule"/>
</dbReference>
<dbReference type="UniPathway" id="UPA00276">
    <property type="reaction ID" value="UER00406"/>
</dbReference>
<dbReference type="NCBIfam" id="TIGR00083">
    <property type="entry name" value="ribF"/>
    <property type="match status" value="1"/>
</dbReference>
<dbReference type="GO" id="GO:0009398">
    <property type="term" value="P:FMN biosynthetic process"/>
    <property type="evidence" value="ECO:0007669"/>
    <property type="project" value="UniProtKB-UniRule"/>
</dbReference>
<keyword evidence="10 15" id="KW-0274">FAD</keyword>
<keyword evidence="6 15" id="KW-0808">Transferase</keyword>
<keyword evidence="8 15" id="KW-0547">Nucleotide-binding</keyword>
<dbReference type="EMBL" id="PDEQ01000001">
    <property type="protein sequence ID" value="PEN15095.1"/>
    <property type="molecule type" value="Genomic_DNA"/>
</dbReference>
<evidence type="ECO:0000256" key="7">
    <source>
        <dbReference type="ARBA" id="ARBA00022695"/>
    </source>
</evidence>
<dbReference type="GO" id="GO:0005524">
    <property type="term" value="F:ATP binding"/>
    <property type="evidence" value="ECO:0007669"/>
    <property type="project" value="UniProtKB-UniRule"/>
</dbReference>
<dbReference type="NCBIfam" id="NF004162">
    <property type="entry name" value="PRK05627.1-5"/>
    <property type="match status" value="1"/>
</dbReference>
<dbReference type="PANTHER" id="PTHR22749:SF6">
    <property type="entry name" value="RIBOFLAVIN KINASE"/>
    <property type="match status" value="1"/>
</dbReference>
<feature type="domain" description="Riboflavin kinase" evidence="16">
    <location>
        <begin position="181"/>
        <end position="308"/>
    </location>
</feature>
<dbReference type="RefSeq" id="WP_098073994.1">
    <property type="nucleotide sequence ID" value="NZ_PDEQ01000001.1"/>
</dbReference>
<name>A0A2A8D2D3_9BACT</name>
<dbReference type="EC" id="2.7.7.2" evidence="15"/>
<dbReference type="SUPFAM" id="SSF82114">
    <property type="entry name" value="Riboflavin kinase-like"/>
    <property type="match status" value="1"/>
</dbReference>
<evidence type="ECO:0000313" key="17">
    <source>
        <dbReference type="EMBL" id="PEN15095.1"/>
    </source>
</evidence>
<keyword evidence="5 15" id="KW-0288">FMN</keyword>
<dbReference type="InterPro" id="IPR014729">
    <property type="entry name" value="Rossmann-like_a/b/a_fold"/>
</dbReference>
<comment type="catalytic activity">
    <reaction evidence="14 15">
        <text>FMN + ATP + H(+) = FAD + diphosphate</text>
        <dbReference type="Rhea" id="RHEA:17237"/>
        <dbReference type="ChEBI" id="CHEBI:15378"/>
        <dbReference type="ChEBI" id="CHEBI:30616"/>
        <dbReference type="ChEBI" id="CHEBI:33019"/>
        <dbReference type="ChEBI" id="CHEBI:57692"/>
        <dbReference type="ChEBI" id="CHEBI:58210"/>
        <dbReference type="EC" id="2.7.7.2"/>
    </reaction>
</comment>
<evidence type="ECO:0000256" key="12">
    <source>
        <dbReference type="ARBA" id="ARBA00023268"/>
    </source>
</evidence>
<comment type="catalytic activity">
    <reaction evidence="13 15">
        <text>riboflavin + ATP = FMN + ADP + H(+)</text>
        <dbReference type="Rhea" id="RHEA:14357"/>
        <dbReference type="ChEBI" id="CHEBI:15378"/>
        <dbReference type="ChEBI" id="CHEBI:30616"/>
        <dbReference type="ChEBI" id="CHEBI:57986"/>
        <dbReference type="ChEBI" id="CHEBI:58210"/>
        <dbReference type="ChEBI" id="CHEBI:456216"/>
        <dbReference type="EC" id="2.7.1.26"/>
    </reaction>
</comment>
<dbReference type="GO" id="GO:0006747">
    <property type="term" value="P:FAD biosynthetic process"/>
    <property type="evidence" value="ECO:0007669"/>
    <property type="project" value="UniProtKB-UniRule"/>
</dbReference>
<evidence type="ECO:0000256" key="2">
    <source>
        <dbReference type="ARBA" id="ARBA00004726"/>
    </source>
</evidence>
<dbReference type="InterPro" id="IPR015865">
    <property type="entry name" value="Riboflavin_kinase_bac/euk"/>
</dbReference>
<dbReference type="Gene3D" id="3.40.50.620">
    <property type="entry name" value="HUPs"/>
    <property type="match status" value="1"/>
</dbReference>
<dbReference type="OrthoDB" id="9803667at2"/>
<dbReference type="Proteomes" id="UP000220102">
    <property type="component" value="Unassembled WGS sequence"/>
</dbReference>
<reference evidence="17 18" key="1">
    <citation type="submission" date="2017-10" db="EMBL/GenBank/DDBJ databases">
        <title>Draft genome of Longibacter Salinarum.</title>
        <authorList>
            <person name="Goh K.M."/>
            <person name="Shamsir M.S."/>
            <person name="Lim S.W."/>
        </authorList>
    </citation>
    <scope>NUCLEOTIDE SEQUENCE [LARGE SCALE GENOMIC DNA]</scope>
    <source>
        <strain evidence="17 18">KCTC 52045</strain>
    </source>
</reference>
<dbReference type="UniPathway" id="UPA00277">
    <property type="reaction ID" value="UER00407"/>
</dbReference>
<keyword evidence="12" id="KW-0511">Multifunctional enzyme</keyword>
<dbReference type="InterPro" id="IPR023468">
    <property type="entry name" value="Riboflavin_kinase"/>
</dbReference>
<evidence type="ECO:0000256" key="6">
    <source>
        <dbReference type="ARBA" id="ARBA00022679"/>
    </source>
</evidence>
<comment type="function">
    <text evidence="1">Catalyzes the phosphorylation of riboflavin to FMN followed by the adenylation of FMN to FAD.</text>
</comment>
<dbReference type="PIRSF" id="PIRSF004491">
    <property type="entry name" value="FAD_Synth"/>
    <property type="match status" value="1"/>
</dbReference>
<comment type="caution">
    <text evidence="17">The sequence shown here is derived from an EMBL/GenBank/DDBJ whole genome shotgun (WGS) entry which is preliminary data.</text>
</comment>
<dbReference type="FunFam" id="3.40.50.620:FF:000021">
    <property type="entry name" value="Riboflavin biosynthesis protein"/>
    <property type="match status" value="1"/>
</dbReference>
<comment type="pathway">
    <text evidence="2 15">Cofactor biosynthesis; FAD biosynthesis; FAD from FMN: step 1/1.</text>
</comment>
<dbReference type="CDD" id="cd02064">
    <property type="entry name" value="FAD_synthetase_N"/>
    <property type="match status" value="1"/>
</dbReference>
<dbReference type="Pfam" id="PF01687">
    <property type="entry name" value="Flavokinase"/>
    <property type="match status" value="1"/>
</dbReference>
<evidence type="ECO:0000256" key="3">
    <source>
        <dbReference type="ARBA" id="ARBA00005201"/>
    </source>
</evidence>
<organism evidence="17 18">
    <name type="scientific">Longibacter salinarum</name>
    <dbReference type="NCBI Taxonomy" id="1850348"/>
    <lineage>
        <taxon>Bacteria</taxon>
        <taxon>Pseudomonadati</taxon>
        <taxon>Rhodothermota</taxon>
        <taxon>Rhodothermia</taxon>
        <taxon>Rhodothermales</taxon>
        <taxon>Salisaetaceae</taxon>
        <taxon>Longibacter</taxon>
    </lineage>
</organism>
<dbReference type="Gene3D" id="2.40.30.30">
    <property type="entry name" value="Riboflavin kinase-like"/>
    <property type="match status" value="1"/>
</dbReference>
<evidence type="ECO:0000256" key="11">
    <source>
        <dbReference type="ARBA" id="ARBA00022840"/>
    </source>
</evidence>
<comment type="similarity">
    <text evidence="15">Belongs to the ribF family.</text>
</comment>
<evidence type="ECO:0000256" key="4">
    <source>
        <dbReference type="ARBA" id="ARBA00022630"/>
    </source>
</evidence>